<dbReference type="InterPro" id="IPR001129">
    <property type="entry name" value="Membr-assoc_MAPEG"/>
</dbReference>
<gene>
    <name evidence="6" type="ORF">JMA39_18150</name>
</gene>
<proteinExistence type="predicted"/>
<dbReference type="RefSeq" id="WP_202723289.1">
    <property type="nucleotide sequence ID" value="NZ_BPEX01000016.1"/>
</dbReference>
<comment type="subcellular location">
    <subcellularLocation>
        <location evidence="1">Membrane</location>
    </subcellularLocation>
</comment>
<accession>A0ABS1T2W2</accession>
<sequence>MSLLISGLYVSLSALIMVVLAYRVIKLRRLHKIGIGSAGNDALLLAQRVHANFLENAPITLLLLVLAEANGTKASVLHLFGTVWLVSRLMHAIGLTLGRGGYHFARFWGVLMTWAVIIGLVAINLFAFVAHL</sequence>
<comment type="caution">
    <text evidence="6">The sequence shown here is derived from an EMBL/GenBank/DDBJ whole genome shotgun (WGS) entry which is preliminary data.</text>
</comment>
<evidence type="ECO:0000256" key="3">
    <source>
        <dbReference type="ARBA" id="ARBA00022989"/>
    </source>
</evidence>
<evidence type="ECO:0000256" key="4">
    <source>
        <dbReference type="ARBA" id="ARBA00023136"/>
    </source>
</evidence>
<dbReference type="SUPFAM" id="SSF161084">
    <property type="entry name" value="MAPEG domain-like"/>
    <property type="match status" value="1"/>
</dbReference>
<dbReference type="PANTHER" id="PTHR35814">
    <property type="match status" value="1"/>
</dbReference>
<keyword evidence="4 5" id="KW-0472">Membrane</keyword>
<reference evidence="6 7" key="1">
    <citation type="submission" date="2021-01" db="EMBL/GenBank/DDBJ databases">
        <title>Genome sequence of Shewanella schlegeliana JCM 11561.</title>
        <authorList>
            <person name="Zhang H."/>
            <person name="Li C."/>
        </authorList>
    </citation>
    <scope>NUCLEOTIDE SEQUENCE [LARGE SCALE GENOMIC DNA]</scope>
    <source>
        <strain evidence="6 7">JCM 11561</strain>
    </source>
</reference>
<keyword evidence="7" id="KW-1185">Reference proteome</keyword>
<keyword evidence="2 5" id="KW-0812">Transmembrane</keyword>
<keyword evidence="3 5" id="KW-1133">Transmembrane helix</keyword>
<name>A0ABS1T2W2_9GAMM</name>
<dbReference type="InterPro" id="IPR023352">
    <property type="entry name" value="MAPEG-like_dom_sf"/>
</dbReference>
<protein>
    <submittedName>
        <fullName evidence="6">MAPEG family protein</fullName>
    </submittedName>
</protein>
<organism evidence="6 7">
    <name type="scientific">Shewanella schlegeliana</name>
    <dbReference type="NCBI Taxonomy" id="190308"/>
    <lineage>
        <taxon>Bacteria</taxon>
        <taxon>Pseudomonadati</taxon>
        <taxon>Pseudomonadota</taxon>
        <taxon>Gammaproteobacteria</taxon>
        <taxon>Alteromonadales</taxon>
        <taxon>Shewanellaceae</taxon>
        <taxon>Shewanella</taxon>
    </lineage>
</organism>
<dbReference type="Pfam" id="PF01124">
    <property type="entry name" value="MAPEG"/>
    <property type="match status" value="1"/>
</dbReference>
<feature type="transmembrane region" description="Helical" evidence="5">
    <location>
        <begin position="6"/>
        <end position="25"/>
    </location>
</feature>
<evidence type="ECO:0000256" key="5">
    <source>
        <dbReference type="SAM" id="Phobius"/>
    </source>
</evidence>
<dbReference type="Proteomes" id="UP000604898">
    <property type="component" value="Unassembled WGS sequence"/>
</dbReference>
<dbReference type="EMBL" id="JAESVD010000012">
    <property type="protein sequence ID" value="MBL4915024.1"/>
    <property type="molecule type" value="Genomic_DNA"/>
</dbReference>
<feature type="transmembrane region" description="Helical" evidence="5">
    <location>
        <begin position="107"/>
        <end position="130"/>
    </location>
</feature>
<evidence type="ECO:0000313" key="6">
    <source>
        <dbReference type="EMBL" id="MBL4915024.1"/>
    </source>
</evidence>
<dbReference type="PANTHER" id="PTHR35814:SF1">
    <property type="entry name" value="GLUTATHIONE S-TRANSFERASE-RELATED"/>
    <property type="match status" value="1"/>
</dbReference>
<dbReference type="Gene3D" id="1.20.120.550">
    <property type="entry name" value="Membrane associated eicosanoid/glutathione metabolism-like domain"/>
    <property type="match status" value="1"/>
</dbReference>
<evidence type="ECO:0000256" key="1">
    <source>
        <dbReference type="ARBA" id="ARBA00004370"/>
    </source>
</evidence>
<evidence type="ECO:0000256" key="2">
    <source>
        <dbReference type="ARBA" id="ARBA00022692"/>
    </source>
</evidence>
<evidence type="ECO:0000313" key="7">
    <source>
        <dbReference type="Proteomes" id="UP000604898"/>
    </source>
</evidence>
<feature type="transmembrane region" description="Helical" evidence="5">
    <location>
        <begin position="76"/>
        <end position="95"/>
    </location>
</feature>